<dbReference type="Pfam" id="PF00768">
    <property type="entry name" value="Peptidase_S11"/>
    <property type="match status" value="1"/>
</dbReference>
<reference evidence="3" key="1">
    <citation type="submission" date="2020-02" db="EMBL/GenBank/DDBJ databases">
        <authorList>
            <person name="Meier V. D."/>
        </authorList>
    </citation>
    <scope>NUCLEOTIDE SEQUENCE</scope>
    <source>
        <strain evidence="3">AVDCRST_MAG73</strain>
    </source>
</reference>
<dbReference type="InterPro" id="IPR001967">
    <property type="entry name" value="Peptidase_S11_N"/>
</dbReference>
<dbReference type="EMBL" id="CADCWE010000204">
    <property type="protein sequence ID" value="CAA9553852.1"/>
    <property type="molecule type" value="Genomic_DNA"/>
</dbReference>
<dbReference type="SUPFAM" id="SSF56601">
    <property type="entry name" value="beta-lactamase/transpeptidase-like"/>
    <property type="match status" value="1"/>
</dbReference>
<dbReference type="GO" id="GO:0006508">
    <property type="term" value="P:proteolysis"/>
    <property type="evidence" value="ECO:0007669"/>
    <property type="project" value="InterPro"/>
</dbReference>
<feature type="domain" description="Peptidase S11 D-alanyl-D-alanine carboxypeptidase A N-terminal" evidence="2">
    <location>
        <begin position="35"/>
        <end position="82"/>
    </location>
</feature>
<keyword evidence="1" id="KW-0732">Signal</keyword>
<feature type="signal peptide" evidence="1">
    <location>
        <begin position="1"/>
        <end position="25"/>
    </location>
</feature>
<evidence type="ECO:0000256" key="1">
    <source>
        <dbReference type="SAM" id="SignalP"/>
    </source>
</evidence>
<proteinExistence type="predicted"/>
<sequence>MASLVFRGIAMLIALALLAAPSPLAAQSVDQTGPDLQITSKYYIVIDAETGEIFASRGAHERAAMASLTKMFTAIEGIEAADPGYLIET</sequence>
<name>A0A6J4UN92_9BACT</name>
<gene>
    <name evidence="3" type="ORF">AVDCRST_MAG73-3047</name>
</gene>
<dbReference type="InterPro" id="IPR012338">
    <property type="entry name" value="Beta-lactam/transpept-like"/>
</dbReference>
<feature type="chain" id="PRO_5026662264" description="Peptidase S11 D-alanyl-D-alanine carboxypeptidase A N-terminal domain-containing protein" evidence="1">
    <location>
        <begin position="26"/>
        <end position="89"/>
    </location>
</feature>
<feature type="non-terminal residue" evidence="3">
    <location>
        <position position="89"/>
    </location>
</feature>
<organism evidence="3">
    <name type="scientific">uncultured Thermomicrobiales bacterium</name>
    <dbReference type="NCBI Taxonomy" id="1645740"/>
    <lineage>
        <taxon>Bacteria</taxon>
        <taxon>Pseudomonadati</taxon>
        <taxon>Thermomicrobiota</taxon>
        <taxon>Thermomicrobia</taxon>
        <taxon>Thermomicrobiales</taxon>
        <taxon>environmental samples</taxon>
    </lineage>
</organism>
<protein>
    <recommendedName>
        <fullName evidence="2">Peptidase S11 D-alanyl-D-alanine carboxypeptidase A N-terminal domain-containing protein</fullName>
    </recommendedName>
</protein>
<dbReference type="GO" id="GO:0009002">
    <property type="term" value="F:serine-type D-Ala-D-Ala carboxypeptidase activity"/>
    <property type="evidence" value="ECO:0007669"/>
    <property type="project" value="InterPro"/>
</dbReference>
<evidence type="ECO:0000259" key="2">
    <source>
        <dbReference type="Pfam" id="PF00768"/>
    </source>
</evidence>
<evidence type="ECO:0000313" key="3">
    <source>
        <dbReference type="EMBL" id="CAA9553852.1"/>
    </source>
</evidence>
<accession>A0A6J4UN92</accession>
<dbReference type="AlphaFoldDB" id="A0A6J4UN92"/>
<dbReference type="Gene3D" id="3.40.710.10">
    <property type="entry name" value="DD-peptidase/beta-lactamase superfamily"/>
    <property type="match status" value="1"/>
</dbReference>